<proteinExistence type="predicted"/>
<comment type="caution">
    <text evidence="1">The sequence shown here is derived from an EMBL/GenBank/DDBJ whole genome shotgun (WGS) entry which is preliminary data.</text>
</comment>
<accession>A0ABQ6K443</accession>
<name>A0ABQ6K443_9MICO</name>
<dbReference type="EMBL" id="BSVB01000001">
    <property type="protein sequence ID" value="GMA95400.1"/>
    <property type="molecule type" value="Genomic_DNA"/>
</dbReference>
<evidence type="ECO:0000313" key="2">
    <source>
        <dbReference type="Proteomes" id="UP001157034"/>
    </source>
</evidence>
<organism evidence="1 2">
    <name type="scientific">Pseudolysinimonas kribbensis</name>
    <dbReference type="NCBI Taxonomy" id="433641"/>
    <lineage>
        <taxon>Bacteria</taxon>
        <taxon>Bacillati</taxon>
        <taxon>Actinomycetota</taxon>
        <taxon>Actinomycetes</taxon>
        <taxon>Micrococcales</taxon>
        <taxon>Microbacteriaceae</taxon>
        <taxon>Pseudolysinimonas</taxon>
    </lineage>
</organism>
<reference evidence="2" key="1">
    <citation type="journal article" date="2019" name="Int. J. Syst. Evol. Microbiol.">
        <title>The Global Catalogue of Microorganisms (GCM) 10K type strain sequencing project: providing services to taxonomists for standard genome sequencing and annotation.</title>
        <authorList>
            <consortium name="The Broad Institute Genomics Platform"/>
            <consortium name="The Broad Institute Genome Sequencing Center for Infectious Disease"/>
            <person name="Wu L."/>
            <person name="Ma J."/>
        </authorList>
    </citation>
    <scope>NUCLEOTIDE SEQUENCE [LARGE SCALE GENOMIC DNA]</scope>
    <source>
        <strain evidence="2">NBRC 108894</strain>
    </source>
</reference>
<dbReference type="Proteomes" id="UP001157034">
    <property type="component" value="Unassembled WGS sequence"/>
</dbReference>
<evidence type="ECO:0000313" key="1">
    <source>
        <dbReference type="EMBL" id="GMA95400.1"/>
    </source>
</evidence>
<protein>
    <recommendedName>
        <fullName evidence="3">Alcohol dehydrogenase</fullName>
    </recommendedName>
</protein>
<gene>
    <name evidence="1" type="ORF">GCM10025881_22240</name>
</gene>
<sequence length="60" mass="6700">MIGSFCYTDADFAAAVELVGHVRREWYEVRPLSEGVEAFTRLLTTVPTTIKTVLVPEEIA</sequence>
<keyword evidence="2" id="KW-1185">Reference proteome</keyword>
<evidence type="ECO:0008006" key="3">
    <source>
        <dbReference type="Google" id="ProtNLM"/>
    </source>
</evidence>